<evidence type="ECO:0000313" key="1">
    <source>
        <dbReference type="EMBL" id="XKR68829.1"/>
    </source>
</evidence>
<keyword evidence="2" id="KW-1185">Reference proteome</keyword>
<proteinExistence type="predicted"/>
<sequence length="228" mass="27249">MKSLFDANWYEKCQYKFEYVNREVKELKNKEKLDIYDEIKLNTLLNVLKSPMDYAYLELVKTIGKINIDETSKNKLSIPFRPQKYTDGDFKKRIICKVGCVNKEIFKIFNKLFEDKTYEIFNNMQNDEKHNHINTHYIEVSHKTEFSFYNDSVSEIDSITGEEDQNVVKMSKGSSNLQEHYYEENYYFYYKDKKVGEVFSFLNKVENMAKEFVEGIKVYIDTSNKTPE</sequence>
<dbReference type="Proteomes" id="UP001234913">
    <property type="component" value="Chromosome"/>
</dbReference>
<accession>A0ACD5FLN1</accession>
<evidence type="ECO:0000313" key="2">
    <source>
        <dbReference type="Proteomes" id="UP001234913"/>
    </source>
</evidence>
<gene>
    <name evidence="1" type="ORF">QUC96_010315</name>
</gene>
<organism evidence="1 2">
    <name type="scientific">Staphylococcus hyicus</name>
    <dbReference type="NCBI Taxonomy" id="1284"/>
    <lineage>
        <taxon>Bacteria</taxon>
        <taxon>Bacillati</taxon>
        <taxon>Bacillota</taxon>
        <taxon>Bacilli</taxon>
        <taxon>Bacillales</taxon>
        <taxon>Staphylococcaceae</taxon>
        <taxon>Staphylococcus</taxon>
    </lineage>
</organism>
<name>A0ACD5FLN1_STAHY</name>
<reference evidence="1" key="1">
    <citation type="submission" date="2024-09" db="EMBL/GenBank/DDBJ databases">
        <authorList>
            <person name="Gagne-Thivierge C."/>
        </authorList>
    </citation>
    <scope>NUCLEOTIDE SEQUENCE</scope>
    <source>
        <strain evidence="1">SC310</strain>
    </source>
</reference>
<dbReference type="EMBL" id="CP171742">
    <property type="protein sequence ID" value="XKR68829.1"/>
    <property type="molecule type" value="Genomic_DNA"/>
</dbReference>
<protein>
    <submittedName>
        <fullName evidence="1">Uncharacterized protein</fullName>
    </submittedName>
</protein>